<protein>
    <submittedName>
        <fullName evidence="1">Uncharacterized protein</fullName>
    </submittedName>
</protein>
<evidence type="ECO:0000313" key="1">
    <source>
        <dbReference type="EMBL" id="KAH7838765.1"/>
    </source>
</evidence>
<keyword evidence="2" id="KW-1185">Reference proteome</keyword>
<evidence type="ECO:0000313" key="2">
    <source>
        <dbReference type="Proteomes" id="UP000828048"/>
    </source>
</evidence>
<dbReference type="Proteomes" id="UP000828048">
    <property type="component" value="Chromosome 6"/>
</dbReference>
<dbReference type="EMBL" id="CM037156">
    <property type="protein sequence ID" value="KAH7838765.1"/>
    <property type="molecule type" value="Genomic_DNA"/>
</dbReference>
<reference evidence="1 2" key="1">
    <citation type="journal article" date="2021" name="Hortic Res">
        <title>High-quality reference genome and annotation aids understanding of berry development for evergreen blueberry (Vaccinium darrowii).</title>
        <authorList>
            <person name="Yu J."/>
            <person name="Hulse-Kemp A.M."/>
            <person name="Babiker E."/>
            <person name="Staton M."/>
        </authorList>
    </citation>
    <scope>NUCLEOTIDE SEQUENCE [LARGE SCALE GENOMIC DNA]</scope>
    <source>
        <strain evidence="2">cv. NJ 8807/NJ 8810</strain>
        <tissue evidence="1">Young leaf</tissue>
    </source>
</reference>
<organism evidence="1 2">
    <name type="scientific">Vaccinium darrowii</name>
    <dbReference type="NCBI Taxonomy" id="229202"/>
    <lineage>
        <taxon>Eukaryota</taxon>
        <taxon>Viridiplantae</taxon>
        <taxon>Streptophyta</taxon>
        <taxon>Embryophyta</taxon>
        <taxon>Tracheophyta</taxon>
        <taxon>Spermatophyta</taxon>
        <taxon>Magnoliopsida</taxon>
        <taxon>eudicotyledons</taxon>
        <taxon>Gunneridae</taxon>
        <taxon>Pentapetalae</taxon>
        <taxon>asterids</taxon>
        <taxon>Ericales</taxon>
        <taxon>Ericaceae</taxon>
        <taxon>Vaccinioideae</taxon>
        <taxon>Vaccinieae</taxon>
        <taxon>Vaccinium</taxon>
    </lineage>
</organism>
<name>A0ACB7XDK7_9ERIC</name>
<proteinExistence type="predicted"/>
<sequence>MNNLPHKIPRKALFAFTILLLTFIPIIKADQYLAGIDCQNATTYDPNSTYSTNLQTLLSVLSSNSNASNGLYNFTAGSSPPDVAYGLFLCQGDLTAAACQDCVNWASTNIVARCPRSKRVTIWYDYCLLRYSNVSMFSVVDTKGEIILASTYDVSNATRLSEVLGQVMYDVADRALSNHSGKKFATEEANYSALQKVYSLAQCTPDLSYSDCNGCLRRAVSRLKNTRIGSRVLYPSCYVRFEMAPFYNISFDAAPPPPSPVLPSPPSTTTPSSPGNGRISPQVIIAIAVSIGVAVMLSMAGFCLLTRRAKKKKYNSLREDIGGDDISAVQSLQYDLGTLQAATNNFSYDNKIGQGGYGPVYKGLLPNGQEVAVKRLSETSGQGALEFKNEVILAWLGSLELIKLRQIQVELLEPLVTCLQNI</sequence>
<comment type="caution">
    <text evidence="1">The sequence shown here is derived from an EMBL/GenBank/DDBJ whole genome shotgun (WGS) entry which is preliminary data.</text>
</comment>
<gene>
    <name evidence="1" type="ORF">Vadar_030873</name>
</gene>
<accession>A0ACB7XDK7</accession>